<proteinExistence type="predicted"/>
<name>A0AAD3UI81_KLEOX</name>
<reference evidence="2" key="1">
    <citation type="journal article" date="2018" name="Genome Biol.">
        <title>SKESA: strategic k-mer extension for scrupulous assemblies.</title>
        <authorList>
            <person name="Souvorov A."/>
            <person name="Agarwala R."/>
            <person name="Lipman D.J."/>
        </authorList>
    </citation>
    <scope>NUCLEOTIDE SEQUENCE</scope>
    <source>
        <strain evidence="2">AUSMDU00005748</strain>
    </source>
</reference>
<dbReference type="InterPro" id="IPR007539">
    <property type="entry name" value="DUF551"/>
</dbReference>
<dbReference type="RefSeq" id="WP_202860305.1">
    <property type="nucleotide sequence ID" value="NZ_JAETUX010000001.1"/>
</dbReference>
<accession>A0AAD3UI81</accession>
<gene>
    <name evidence="2" type="ORF">F6W21_04500</name>
</gene>
<sequence length="83" mass="9386">MEWIKCSERIPESKDDLVLVFSATGGPIKPHGFPTGGYDAVHIQDYFDDITNGLDKDGNQLYTKWYLSQGITHWMPFPAPPTE</sequence>
<organism evidence="2 3">
    <name type="scientific">Klebsiella oxytoca</name>
    <dbReference type="NCBI Taxonomy" id="571"/>
    <lineage>
        <taxon>Bacteria</taxon>
        <taxon>Pseudomonadati</taxon>
        <taxon>Pseudomonadota</taxon>
        <taxon>Gammaproteobacteria</taxon>
        <taxon>Enterobacterales</taxon>
        <taxon>Enterobacteriaceae</taxon>
        <taxon>Klebsiella/Raoultella group</taxon>
        <taxon>Klebsiella</taxon>
    </lineage>
</organism>
<dbReference type="EMBL" id="DACXIC010000004">
    <property type="protein sequence ID" value="HAU4355586.1"/>
    <property type="molecule type" value="Genomic_DNA"/>
</dbReference>
<dbReference type="Pfam" id="PF04448">
    <property type="entry name" value="DUF551"/>
    <property type="match status" value="1"/>
</dbReference>
<evidence type="ECO:0000259" key="1">
    <source>
        <dbReference type="Pfam" id="PF04448"/>
    </source>
</evidence>
<protein>
    <submittedName>
        <fullName evidence="2">DUF551 domain-containing protein</fullName>
    </submittedName>
</protein>
<reference evidence="2" key="2">
    <citation type="submission" date="2019-09" db="EMBL/GenBank/DDBJ databases">
        <authorList>
            <consortium name="NCBI Pathogen Detection Project"/>
        </authorList>
    </citation>
    <scope>NUCLEOTIDE SEQUENCE</scope>
    <source>
        <strain evidence="2">AUSMDU00005748</strain>
    </source>
</reference>
<comment type="caution">
    <text evidence="2">The sequence shown here is derived from an EMBL/GenBank/DDBJ whole genome shotgun (WGS) entry which is preliminary data.</text>
</comment>
<feature type="domain" description="DUF551" evidence="1">
    <location>
        <begin position="2"/>
        <end position="82"/>
    </location>
</feature>
<evidence type="ECO:0000313" key="2">
    <source>
        <dbReference type="EMBL" id="HAU4355586.1"/>
    </source>
</evidence>
<dbReference type="Proteomes" id="UP000868497">
    <property type="component" value="Unassembled WGS sequence"/>
</dbReference>
<evidence type="ECO:0000313" key="3">
    <source>
        <dbReference type="Proteomes" id="UP000868497"/>
    </source>
</evidence>
<dbReference type="AlphaFoldDB" id="A0AAD3UI81"/>